<gene>
    <name evidence="1" type="ORF">ACFO5X_07490</name>
</gene>
<dbReference type="SUPFAM" id="SSF52540">
    <property type="entry name" value="P-loop containing nucleoside triphosphate hydrolases"/>
    <property type="match status" value="1"/>
</dbReference>
<sequence length="300" mass="33415">MAMGVKLPVMTRPVHIHAGAHRTGTSSFQLCLAENAPVLDRHGIDAVYPGRDGVPGGRLRLNLPRPRHGAKRVPEFAEEVRAHLARLSPGLDRGLVISEENIPGPMRHFYQGRFYPASAMRLAALAQAVGRPRHVVLVLRPYDALYVSAYRKRAEDNLVPPFADLVPKFMGMDRGWPELVVEFRDILRPEQLTVIDFARRGSSVALLRRLVPEVAGEDLKEPEQVVNLSATDAGLAHLQARFRAGEVLDRKVWQVVIAEFRSDTTVSGFAEFSDVDQDLLRARYARDLARIATLEGVELI</sequence>
<dbReference type="InterPro" id="IPR027417">
    <property type="entry name" value="P-loop_NTPase"/>
</dbReference>
<evidence type="ECO:0000313" key="2">
    <source>
        <dbReference type="Proteomes" id="UP001595973"/>
    </source>
</evidence>
<reference evidence="2" key="1">
    <citation type="journal article" date="2019" name="Int. J. Syst. Evol. Microbiol.">
        <title>The Global Catalogue of Microorganisms (GCM) 10K type strain sequencing project: providing services to taxonomists for standard genome sequencing and annotation.</title>
        <authorList>
            <consortium name="The Broad Institute Genomics Platform"/>
            <consortium name="The Broad Institute Genome Sequencing Center for Infectious Disease"/>
            <person name="Wu L."/>
            <person name="Ma J."/>
        </authorList>
    </citation>
    <scope>NUCLEOTIDE SEQUENCE [LARGE SCALE GENOMIC DNA]</scope>
    <source>
        <strain evidence="2">CGMCC 4.7283</strain>
    </source>
</reference>
<proteinExistence type="predicted"/>
<comment type="caution">
    <text evidence="1">The sequence shown here is derived from an EMBL/GenBank/DDBJ whole genome shotgun (WGS) entry which is preliminary data.</text>
</comment>
<name>A0ABV9KEM6_9RHOB</name>
<dbReference type="EMBL" id="JBHSGI010000005">
    <property type="protein sequence ID" value="MFC4668390.1"/>
    <property type="molecule type" value="Genomic_DNA"/>
</dbReference>
<dbReference type="RefSeq" id="WP_380716669.1">
    <property type="nucleotide sequence ID" value="NZ_JBHSGI010000005.1"/>
</dbReference>
<keyword evidence="2" id="KW-1185">Reference proteome</keyword>
<dbReference type="Proteomes" id="UP001595973">
    <property type="component" value="Unassembled WGS sequence"/>
</dbReference>
<protein>
    <recommendedName>
        <fullName evidence="3">Sulfotransferase family protein</fullName>
    </recommendedName>
</protein>
<evidence type="ECO:0000313" key="1">
    <source>
        <dbReference type="EMBL" id="MFC4668390.1"/>
    </source>
</evidence>
<evidence type="ECO:0008006" key="3">
    <source>
        <dbReference type="Google" id="ProtNLM"/>
    </source>
</evidence>
<accession>A0ABV9KEM6</accession>
<organism evidence="1 2">
    <name type="scientific">Seohaeicola nanhaiensis</name>
    <dbReference type="NCBI Taxonomy" id="1387282"/>
    <lineage>
        <taxon>Bacteria</taxon>
        <taxon>Pseudomonadati</taxon>
        <taxon>Pseudomonadota</taxon>
        <taxon>Alphaproteobacteria</taxon>
        <taxon>Rhodobacterales</taxon>
        <taxon>Roseobacteraceae</taxon>
        <taxon>Seohaeicola</taxon>
    </lineage>
</organism>